<proteinExistence type="predicted"/>
<dbReference type="RefSeq" id="XP_018003630.1">
    <property type="nucleotide sequence ID" value="XM_018147061.1"/>
</dbReference>
<reference evidence="1 2" key="1">
    <citation type="submission" date="2015-06" db="EMBL/GenBank/DDBJ databases">
        <title>Draft genome of the ant-associated black yeast Phialophora attae CBS 131958.</title>
        <authorList>
            <person name="Moreno L.F."/>
            <person name="Stielow B.J."/>
            <person name="de Hoog S."/>
            <person name="Vicente V.A."/>
            <person name="Weiss V.A."/>
            <person name="de Vries M."/>
            <person name="Cruz L.M."/>
            <person name="Souza E.M."/>
        </authorList>
    </citation>
    <scope>NUCLEOTIDE SEQUENCE [LARGE SCALE GENOMIC DNA]</scope>
    <source>
        <strain evidence="1 2">CBS 131958</strain>
    </source>
</reference>
<dbReference type="GeneID" id="28738941"/>
<organism evidence="1 2">
    <name type="scientific">Cyphellophora attinorum</name>
    <dbReference type="NCBI Taxonomy" id="1664694"/>
    <lineage>
        <taxon>Eukaryota</taxon>
        <taxon>Fungi</taxon>
        <taxon>Dikarya</taxon>
        <taxon>Ascomycota</taxon>
        <taxon>Pezizomycotina</taxon>
        <taxon>Eurotiomycetes</taxon>
        <taxon>Chaetothyriomycetidae</taxon>
        <taxon>Chaetothyriales</taxon>
        <taxon>Cyphellophoraceae</taxon>
        <taxon>Cyphellophora</taxon>
    </lineage>
</organism>
<dbReference type="STRING" id="1664694.A0A0N1P2G1"/>
<comment type="caution">
    <text evidence="1">The sequence shown here is derived from an EMBL/GenBank/DDBJ whole genome shotgun (WGS) entry which is preliminary data.</text>
</comment>
<keyword evidence="2" id="KW-1185">Reference proteome</keyword>
<gene>
    <name evidence="1" type="ORF">AB675_6749</name>
</gene>
<sequence>MGKGVGASTAMNPVRLQSVSKLKIAGPHLPHRLPLAPCSACALEQALRECMDFSKKQPPKKNNINYHLSRLYPKIRGPQKKDGVLK</sequence>
<dbReference type="VEuPathDB" id="FungiDB:AB675_6749"/>
<evidence type="ECO:0000313" key="2">
    <source>
        <dbReference type="Proteomes" id="UP000038010"/>
    </source>
</evidence>
<dbReference type="Proteomes" id="UP000038010">
    <property type="component" value="Unassembled WGS sequence"/>
</dbReference>
<name>A0A0N1P2G1_9EURO</name>
<evidence type="ECO:0000313" key="1">
    <source>
        <dbReference type="EMBL" id="KPI43667.1"/>
    </source>
</evidence>
<accession>A0A0N1P2G1</accession>
<protein>
    <recommendedName>
        <fullName evidence="3">37S ribosomal protein mrp10, mitochondrial</fullName>
    </recommendedName>
</protein>
<dbReference type="AlphaFoldDB" id="A0A0N1P2G1"/>
<dbReference type="EMBL" id="LFJN01000005">
    <property type="protein sequence ID" value="KPI43667.1"/>
    <property type="molecule type" value="Genomic_DNA"/>
</dbReference>
<evidence type="ECO:0008006" key="3">
    <source>
        <dbReference type="Google" id="ProtNLM"/>
    </source>
</evidence>
<dbReference type="OrthoDB" id="2210at2759"/>